<dbReference type="SUPFAM" id="SSF53850">
    <property type="entry name" value="Periplasmic binding protein-like II"/>
    <property type="match status" value="1"/>
</dbReference>
<evidence type="ECO:0000259" key="2">
    <source>
        <dbReference type="Pfam" id="PF09084"/>
    </source>
</evidence>
<feature type="signal peptide" evidence="1">
    <location>
        <begin position="1"/>
        <end position="21"/>
    </location>
</feature>
<sequence length="322" mass="33963">MRFPRALSAVLAAALALSACGGSGDKKSSGPNGLEKTDLKVGIIPIADAAAVPIAVNKGYFKAEGLNVKMEPIQGGAVGNQRLMAGSLDITMTNYVSAFLAREKGTMIKIVADAAEARPDLFPLVVTKDSPIKSVADLKGKKIAVNTLRNVGELAVVSTLKLNDVDAKDVHFVEYGFPEMAGALQKGAVDAAWITEPFLTSGRAKFGLRTIADTMTGATANLPMAGWGVTEKFAKQNPHTIAAFQRAIAKAQQLAASNRPELNQTITGYAKIDPQLVKIITLPGYPITLNPARIQRVPDLMARFGYLKQSTDAKSALATTSG</sequence>
<name>A0ABV9UE70_9ACTN</name>
<dbReference type="Proteomes" id="UP001595872">
    <property type="component" value="Unassembled WGS sequence"/>
</dbReference>
<organism evidence="3 4">
    <name type="scientific">Actinomadura gamaensis</name>
    <dbReference type="NCBI Taxonomy" id="1763541"/>
    <lineage>
        <taxon>Bacteria</taxon>
        <taxon>Bacillati</taxon>
        <taxon>Actinomycetota</taxon>
        <taxon>Actinomycetes</taxon>
        <taxon>Streptosporangiales</taxon>
        <taxon>Thermomonosporaceae</taxon>
        <taxon>Actinomadura</taxon>
    </lineage>
</organism>
<proteinExistence type="predicted"/>
<dbReference type="Gene3D" id="3.40.190.10">
    <property type="entry name" value="Periplasmic binding protein-like II"/>
    <property type="match status" value="2"/>
</dbReference>
<dbReference type="RefSeq" id="WP_378265342.1">
    <property type="nucleotide sequence ID" value="NZ_JBHSIT010000021.1"/>
</dbReference>
<dbReference type="EMBL" id="JBHSIT010000021">
    <property type="protein sequence ID" value="MFC4913935.1"/>
    <property type="molecule type" value="Genomic_DNA"/>
</dbReference>
<protein>
    <submittedName>
        <fullName evidence="3">ABC transporter substrate-binding protein</fullName>
    </submittedName>
</protein>
<evidence type="ECO:0000313" key="3">
    <source>
        <dbReference type="EMBL" id="MFC4913935.1"/>
    </source>
</evidence>
<feature type="domain" description="SsuA/THI5-like" evidence="2">
    <location>
        <begin position="51"/>
        <end position="258"/>
    </location>
</feature>
<accession>A0ABV9UE70</accession>
<feature type="chain" id="PRO_5047225237" evidence="1">
    <location>
        <begin position="22"/>
        <end position="322"/>
    </location>
</feature>
<evidence type="ECO:0000256" key="1">
    <source>
        <dbReference type="SAM" id="SignalP"/>
    </source>
</evidence>
<dbReference type="PROSITE" id="PS51257">
    <property type="entry name" value="PROKAR_LIPOPROTEIN"/>
    <property type="match status" value="1"/>
</dbReference>
<evidence type="ECO:0000313" key="4">
    <source>
        <dbReference type="Proteomes" id="UP001595872"/>
    </source>
</evidence>
<dbReference type="PANTHER" id="PTHR30024">
    <property type="entry name" value="ALIPHATIC SULFONATES-BINDING PROTEIN-RELATED"/>
    <property type="match status" value="1"/>
</dbReference>
<keyword evidence="1" id="KW-0732">Signal</keyword>
<dbReference type="Pfam" id="PF09084">
    <property type="entry name" value="NMT1"/>
    <property type="match status" value="1"/>
</dbReference>
<comment type="caution">
    <text evidence="3">The sequence shown here is derived from an EMBL/GenBank/DDBJ whole genome shotgun (WGS) entry which is preliminary data.</text>
</comment>
<gene>
    <name evidence="3" type="ORF">ACFPCY_42080</name>
</gene>
<reference evidence="4" key="1">
    <citation type="journal article" date="2019" name="Int. J. Syst. Evol. Microbiol.">
        <title>The Global Catalogue of Microorganisms (GCM) 10K type strain sequencing project: providing services to taxonomists for standard genome sequencing and annotation.</title>
        <authorList>
            <consortium name="The Broad Institute Genomics Platform"/>
            <consortium name="The Broad Institute Genome Sequencing Center for Infectious Disease"/>
            <person name="Wu L."/>
            <person name="Ma J."/>
        </authorList>
    </citation>
    <scope>NUCLEOTIDE SEQUENCE [LARGE SCALE GENOMIC DNA]</scope>
    <source>
        <strain evidence="4">KLKA75</strain>
    </source>
</reference>
<dbReference type="PANTHER" id="PTHR30024:SF42">
    <property type="entry name" value="ALIPHATIC SULFONATES-BINDING PROTEIN-RELATED"/>
    <property type="match status" value="1"/>
</dbReference>
<dbReference type="InterPro" id="IPR015168">
    <property type="entry name" value="SsuA/THI5"/>
</dbReference>
<keyword evidence="4" id="KW-1185">Reference proteome</keyword>